<dbReference type="EMBL" id="JYDO01000001">
    <property type="protein sequence ID" value="KRZ81043.1"/>
    <property type="molecule type" value="Genomic_DNA"/>
</dbReference>
<sequence>MPQINVQDLLQFTVSIGGMLVKHKKPAQTRKRGRGSSEEASQEPSTSARASSRRPGAVPTNIWKDQGGHWPKVVEQKRHCQICHWTVQLRSVFPHFLRAPLS</sequence>
<reference evidence="2 3" key="1">
    <citation type="submission" date="2015-01" db="EMBL/GenBank/DDBJ databases">
        <title>Evolution of Trichinella species and genotypes.</title>
        <authorList>
            <person name="Korhonen P.K."/>
            <person name="Edoardo P."/>
            <person name="Giuseppe L.R."/>
            <person name="Gasser R.B."/>
        </authorList>
    </citation>
    <scope>NUCLEOTIDE SEQUENCE [LARGE SCALE GENOMIC DNA]</scope>
    <source>
        <strain evidence="2">ISS1980</strain>
    </source>
</reference>
<feature type="region of interest" description="Disordered" evidence="1">
    <location>
        <begin position="21"/>
        <end position="66"/>
    </location>
</feature>
<protein>
    <submittedName>
        <fullName evidence="2">Uncharacterized protein</fullName>
    </submittedName>
</protein>
<dbReference type="AlphaFoldDB" id="A0A0V1NB35"/>
<proteinExistence type="predicted"/>
<evidence type="ECO:0000313" key="2">
    <source>
        <dbReference type="EMBL" id="KRZ81043.1"/>
    </source>
</evidence>
<evidence type="ECO:0000313" key="3">
    <source>
        <dbReference type="Proteomes" id="UP000054843"/>
    </source>
</evidence>
<comment type="caution">
    <text evidence="2">The sequence shown here is derived from an EMBL/GenBank/DDBJ whole genome shotgun (WGS) entry which is preliminary data.</text>
</comment>
<feature type="compositionally biased region" description="Low complexity" evidence="1">
    <location>
        <begin position="44"/>
        <end position="59"/>
    </location>
</feature>
<organism evidence="2 3">
    <name type="scientific">Trichinella papuae</name>
    <dbReference type="NCBI Taxonomy" id="268474"/>
    <lineage>
        <taxon>Eukaryota</taxon>
        <taxon>Metazoa</taxon>
        <taxon>Ecdysozoa</taxon>
        <taxon>Nematoda</taxon>
        <taxon>Enoplea</taxon>
        <taxon>Dorylaimia</taxon>
        <taxon>Trichinellida</taxon>
        <taxon>Trichinellidae</taxon>
        <taxon>Trichinella</taxon>
    </lineage>
</organism>
<feature type="compositionally biased region" description="Basic residues" evidence="1">
    <location>
        <begin position="21"/>
        <end position="34"/>
    </location>
</feature>
<evidence type="ECO:0000256" key="1">
    <source>
        <dbReference type="SAM" id="MobiDB-lite"/>
    </source>
</evidence>
<accession>A0A0V1NB35</accession>
<keyword evidence="3" id="KW-1185">Reference proteome</keyword>
<gene>
    <name evidence="2" type="ORF">T10_12825</name>
</gene>
<dbReference type="Proteomes" id="UP000054843">
    <property type="component" value="Unassembled WGS sequence"/>
</dbReference>
<name>A0A0V1NB35_9BILA</name>